<dbReference type="InterPro" id="IPR012292">
    <property type="entry name" value="Globin/Proto"/>
</dbReference>
<proteinExistence type="inferred from homology"/>
<dbReference type="InterPro" id="IPR009050">
    <property type="entry name" value="Globin-like_sf"/>
</dbReference>
<gene>
    <name evidence="7" type="ORF">OMP38_07515</name>
</gene>
<dbReference type="Pfam" id="PF01152">
    <property type="entry name" value="Bac_globin"/>
    <property type="match status" value="1"/>
</dbReference>
<comment type="similarity">
    <text evidence="5">Belongs to the truncated hemoglobin family. Group II subfamily.</text>
</comment>
<organism evidence="7 8">
    <name type="scientific">Cohnella ginsengisoli</name>
    <dbReference type="NCBI Taxonomy" id="425004"/>
    <lineage>
        <taxon>Bacteria</taxon>
        <taxon>Bacillati</taxon>
        <taxon>Bacillota</taxon>
        <taxon>Bacilli</taxon>
        <taxon>Bacillales</taxon>
        <taxon>Paenibacillaceae</taxon>
        <taxon>Cohnella</taxon>
    </lineage>
</organism>
<dbReference type="InterPro" id="IPR044203">
    <property type="entry name" value="GlbO/GLB3-like"/>
</dbReference>
<evidence type="ECO:0000256" key="3">
    <source>
        <dbReference type="ARBA" id="ARBA00022723"/>
    </source>
</evidence>
<evidence type="ECO:0000256" key="6">
    <source>
        <dbReference type="PIRSR" id="PIRSR601486-1"/>
    </source>
</evidence>
<dbReference type="PANTHER" id="PTHR47366">
    <property type="entry name" value="TWO-ON-TWO HEMOGLOBIN-3"/>
    <property type="match status" value="1"/>
</dbReference>
<dbReference type="PANTHER" id="PTHR47366:SF1">
    <property type="entry name" value="TWO-ON-TWO HEMOGLOBIN-3"/>
    <property type="match status" value="1"/>
</dbReference>
<reference evidence="7 8" key="1">
    <citation type="submission" date="2022-10" db="EMBL/GenBank/DDBJ databases">
        <title>Comparative genomic analysis of Cohnella hashimotonis sp. nov., isolated from the International Space Station.</title>
        <authorList>
            <person name="Simpson A."/>
            <person name="Venkateswaran K."/>
        </authorList>
    </citation>
    <scope>NUCLEOTIDE SEQUENCE [LARGE SCALE GENOMIC DNA]</scope>
    <source>
        <strain evidence="7 8">DSM 18997</strain>
    </source>
</reference>
<dbReference type="EMBL" id="JAPDHZ010000002">
    <property type="protein sequence ID" value="MDG0790721.1"/>
    <property type="molecule type" value="Genomic_DNA"/>
</dbReference>
<accession>A0A9X4KEV2</accession>
<protein>
    <submittedName>
        <fullName evidence="7">Globin</fullName>
    </submittedName>
</protein>
<evidence type="ECO:0000313" key="7">
    <source>
        <dbReference type="EMBL" id="MDG0790721.1"/>
    </source>
</evidence>
<keyword evidence="8" id="KW-1185">Reference proteome</keyword>
<dbReference type="SUPFAM" id="SSF46458">
    <property type="entry name" value="Globin-like"/>
    <property type="match status" value="1"/>
</dbReference>
<dbReference type="GO" id="GO:0046872">
    <property type="term" value="F:metal ion binding"/>
    <property type="evidence" value="ECO:0007669"/>
    <property type="project" value="UniProtKB-KW"/>
</dbReference>
<keyword evidence="4" id="KW-0408">Iron</keyword>
<keyword evidence="1" id="KW-0813">Transport</keyword>
<sequence>MNYGSVYEAIGGAATVRKMVEGFYPKVLQHPLLAPLFPEDITPVMDKQYMFLTQFFGGPTLYSDAYGHPMMRGRHLPFPITPARAEAWLDCMRRSLDETELSEELKAFVLERLSGPAHHFVNTEE</sequence>
<keyword evidence="2 6" id="KW-0349">Heme</keyword>
<dbReference type="RefSeq" id="WP_090110702.1">
    <property type="nucleotide sequence ID" value="NZ_JAPDHZ010000002.1"/>
</dbReference>
<dbReference type="GO" id="GO:0005344">
    <property type="term" value="F:oxygen carrier activity"/>
    <property type="evidence" value="ECO:0007669"/>
    <property type="project" value="InterPro"/>
</dbReference>
<feature type="binding site" description="distal binding residue" evidence="6">
    <location>
        <position position="118"/>
    </location>
    <ligand>
        <name>heme</name>
        <dbReference type="ChEBI" id="CHEBI:30413"/>
    </ligand>
    <ligandPart>
        <name>Fe</name>
        <dbReference type="ChEBI" id="CHEBI:18248"/>
    </ligandPart>
</feature>
<dbReference type="Gene3D" id="1.10.490.10">
    <property type="entry name" value="Globins"/>
    <property type="match status" value="1"/>
</dbReference>
<evidence type="ECO:0000256" key="5">
    <source>
        <dbReference type="ARBA" id="ARBA00034496"/>
    </source>
</evidence>
<comment type="caution">
    <text evidence="7">The sequence shown here is derived from an EMBL/GenBank/DDBJ whole genome shotgun (WGS) entry which is preliminary data.</text>
</comment>
<evidence type="ECO:0000256" key="2">
    <source>
        <dbReference type="ARBA" id="ARBA00022617"/>
    </source>
</evidence>
<dbReference type="GO" id="GO:0020037">
    <property type="term" value="F:heme binding"/>
    <property type="evidence" value="ECO:0007669"/>
    <property type="project" value="InterPro"/>
</dbReference>
<name>A0A9X4KEV2_9BACL</name>
<evidence type="ECO:0000256" key="4">
    <source>
        <dbReference type="ARBA" id="ARBA00023004"/>
    </source>
</evidence>
<dbReference type="GO" id="GO:0019825">
    <property type="term" value="F:oxygen binding"/>
    <property type="evidence" value="ECO:0007669"/>
    <property type="project" value="InterPro"/>
</dbReference>
<evidence type="ECO:0000313" key="8">
    <source>
        <dbReference type="Proteomes" id="UP001153387"/>
    </source>
</evidence>
<dbReference type="AlphaFoldDB" id="A0A9X4KEV2"/>
<evidence type="ECO:0000256" key="1">
    <source>
        <dbReference type="ARBA" id="ARBA00022448"/>
    </source>
</evidence>
<keyword evidence="3" id="KW-0479">Metal-binding</keyword>
<dbReference type="Proteomes" id="UP001153387">
    <property type="component" value="Unassembled WGS sequence"/>
</dbReference>
<dbReference type="InterPro" id="IPR001486">
    <property type="entry name" value="Hemoglobin_trunc"/>
</dbReference>